<dbReference type="InterPro" id="IPR007372">
    <property type="entry name" value="Lipid/polyisoprenoid-bd_YceI"/>
</dbReference>
<evidence type="ECO:0000313" key="2">
    <source>
        <dbReference type="EMBL" id="QCX39975.1"/>
    </source>
</evidence>
<dbReference type="EMBL" id="CP040749">
    <property type="protein sequence ID" value="QCX39975.1"/>
    <property type="molecule type" value="Genomic_DNA"/>
</dbReference>
<accession>A0A5B7TT28</accession>
<evidence type="ECO:0000313" key="3">
    <source>
        <dbReference type="Proteomes" id="UP000306229"/>
    </source>
</evidence>
<dbReference type="OrthoDB" id="951410at2"/>
<keyword evidence="3" id="KW-1185">Reference proteome</keyword>
<sequence>MNFSKKNHDFHKRNRKFMSKNQIFKVATVLFIGLSIVGCKDAKNKTEASEAEEVTKTTGEVVVYKADTDGSTLAWKGAKLTGTHNGTIKMSEGSFSVQDGKLVGGNFIVDMNSITVLDIEDAEKNGNLTGHLKSEDFFDVENHGNSAFAITGVEEKDGKTFVKGNLTIKNIKKNIEFPAVITVSDTDVSLKSEPFTIDRTEWDIKYKSGKFADLAKDKLIEDNIELQVEVKATK</sequence>
<dbReference type="Gene3D" id="2.40.128.110">
    <property type="entry name" value="Lipid/polyisoprenoid-binding, YceI-like"/>
    <property type="match status" value="1"/>
</dbReference>
<dbReference type="PANTHER" id="PTHR34406:SF1">
    <property type="entry name" value="PROTEIN YCEI"/>
    <property type="match status" value="1"/>
</dbReference>
<dbReference type="SUPFAM" id="SSF101874">
    <property type="entry name" value="YceI-like"/>
    <property type="match status" value="1"/>
</dbReference>
<dbReference type="KEGG" id="fbe:FF125_16570"/>
<dbReference type="Pfam" id="PF04264">
    <property type="entry name" value="YceI"/>
    <property type="match status" value="1"/>
</dbReference>
<evidence type="ECO:0000259" key="1">
    <source>
        <dbReference type="SMART" id="SM00867"/>
    </source>
</evidence>
<dbReference type="RefSeq" id="WP_138950831.1">
    <property type="nucleotide sequence ID" value="NZ_CP040749.1"/>
</dbReference>
<gene>
    <name evidence="2" type="ORF">FF125_16570</name>
</gene>
<protein>
    <submittedName>
        <fullName evidence="2">YceI family protein</fullName>
    </submittedName>
</protein>
<dbReference type="InterPro" id="IPR036761">
    <property type="entry name" value="TTHA0802/YceI-like_sf"/>
</dbReference>
<reference evidence="2 3" key="1">
    <citation type="submission" date="2019-05" db="EMBL/GenBank/DDBJ databases">
        <title>Algicella ahnfeltiae gen. nov., sp. nov., a novel marine bacterium of the family Flavobacteriaceae isolated from a red alga.</title>
        <authorList>
            <person name="Nedashkovskaya O.I."/>
            <person name="Kukhlevskiy A.D."/>
            <person name="Kim S.-G."/>
            <person name="Zhukova N.V."/>
            <person name="Mikhailov V.V."/>
        </authorList>
    </citation>
    <scope>NUCLEOTIDE SEQUENCE [LARGE SCALE GENOMIC DNA]</scope>
    <source>
        <strain evidence="2 3">10Alg115</strain>
    </source>
</reference>
<organism evidence="2 3">
    <name type="scientific">Aureibaculum algae</name>
    <dbReference type="NCBI Taxonomy" id="2584122"/>
    <lineage>
        <taxon>Bacteria</taxon>
        <taxon>Pseudomonadati</taxon>
        <taxon>Bacteroidota</taxon>
        <taxon>Flavobacteriia</taxon>
        <taxon>Flavobacteriales</taxon>
        <taxon>Flavobacteriaceae</taxon>
        <taxon>Aureibaculum</taxon>
    </lineage>
</organism>
<proteinExistence type="predicted"/>
<dbReference type="PANTHER" id="PTHR34406">
    <property type="entry name" value="PROTEIN YCEI"/>
    <property type="match status" value="1"/>
</dbReference>
<dbReference type="AlphaFoldDB" id="A0A5B7TT28"/>
<dbReference type="SMART" id="SM00867">
    <property type="entry name" value="YceI"/>
    <property type="match status" value="1"/>
</dbReference>
<name>A0A5B7TT28_9FLAO</name>
<dbReference type="Proteomes" id="UP000306229">
    <property type="component" value="Chromosome"/>
</dbReference>
<feature type="domain" description="Lipid/polyisoprenoid-binding YceI-like" evidence="1">
    <location>
        <begin position="63"/>
        <end position="233"/>
    </location>
</feature>